<organism evidence="1 2">
    <name type="scientific">Cupriavidus taiwanensis</name>
    <dbReference type="NCBI Taxonomy" id="164546"/>
    <lineage>
        <taxon>Bacteria</taxon>
        <taxon>Pseudomonadati</taxon>
        <taxon>Pseudomonadota</taxon>
        <taxon>Betaproteobacteria</taxon>
        <taxon>Burkholderiales</taxon>
        <taxon>Burkholderiaceae</taxon>
        <taxon>Cupriavidus</taxon>
    </lineage>
</organism>
<evidence type="ECO:0000313" key="2">
    <source>
        <dbReference type="Proteomes" id="UP000254259"/>
    </source>
</evidence>
<dbReference type="AlphaFoldDB" id="A0A9Q7UUV1"/>
<protein>
    <submittedName>
        <fullName evidence="1">Uncharacterized protein</fullName>
    </submittedName>
</protein>
<accession>A0A9Q7UUV1</accession>
<keyword evidence="1" id="KW-0614">Plasmid</keyword>
<name>A0A9Q7UUV1_9BURK</name>
<reference evidence="1 2" key="1">
    <citation type="submission" date="2018-01" db="EMBL/GenBank/DDBJ databases">
        <authorList>
            <person name="Clerissi C."/>
        </authorList>
    </citation>
    <scope>NUCLEOTIDE SEQUENCE [LARGE SCALE GENOMIC DNA]</scope>
    <source>
        <strain evidence="1">Cupriavidus taiwanensis SWF 66322</strain>
        <plasmid evidence="2">cbm2636_mp</plasmid>
    </source>
</reference>
<sequence length="39" mass="4560">MRIRILENARGDVFPKITITNLTDKADCNNPFRIDEVRN</sequence>
<dbReference type="EMBL" id="LT984814">
    <property type="protein sequence ID" value="SPD66703.1"/>
    <property type="molecule type" value="Genomic_DNA"/>
</dbReference>
<gene>
    <name evidence="1" type="ORF">CBM2636_MP10339</name>
</gene>
<dbReference type="Proteomes" id="UP000254259">
    <property type="component" value="Plasmid CBM2636_mp"/>
</dbReference>
<geneLocation type="plasmid" evidence="2">
    <name>cbm2636_mp</name>
</geneLocation>
<evidence type="ECO:0000313" key="1">
    <source>
        <dbReference type="EMBL" id="SPD66703.1"/>
    </source>
</evidence>
<proteinExistence type="predicted"/>